<keyword evidence="2" id="KW-1185">Reference proteome</keyword>
<gene>
    <name evidence="1" type="ORF">ACFQ08_31955</name>
</gene>
<proteinExistence type="predicted"/>
<evidence type="ECO:0000313" key="2">
    <source>
        <dbReference type="Proteomes" id="UP001597024"/>
    </source>
</evidence>
<dbReference type="EMBL" id="JBHTHX010001691">
    <property type="protein sequence ID" value="MFD0889172.1"/>
    <property type="molecule type" value="Genomic_DNA"/>
</dbReference>
<protein>
    <recommendedName>
        <fullName evidence="3">Alcohol dehydrogenase N-terminal domain-containing protein</fullName>
    </recommendedName>
</protein>
<comment type="caution">
    <text evidence="1">The sequence shown here is derived from an EMBL/GenBank/DDBJ whole genome shotgun (WGS) entry which is preliminary data.</text>
</comment>
<name>A0ABW3E199_9ACTN</name>
<sequence>MEQRPPFHVASAGISGHLVANAVVRTITGVPEIRANFIHGVNLIAPDQLVFCEYGQAGRCDSCRGRHSVPDR</sequence>
<organism evidence="1 2">
    <name type="scientific">Streptosporangium algeriense</name>
    <dbReference type="NCBI Taxonomy" id="1682748"/>
    <lineage>
        <taxon>Bacteria</taxon>
        <taxon>Bacillati</taxon>
        <taxon>Actinomycetota</taxon>
        <taxon>Actinomycetes</taxon>
        <taxon>Streptosporangiales</taxon>
        <taxon>Streptosporangiaceae</taxon>
        <taxon>Streptosporangium</taxon>
    </lineage>
</organism>
<evidence type="ECO:0000313" key="1">
    <source>
        <dbReference type="EMBL" id="MFD0889172.1"/>
    </source>
</evidence>
<reference evidence="2" key="1">
    <citation type="journal article" date="2019" name="Int. J. Syst. Evol. Microbiol.">
        <title>The Global Catalogue of Microorganisms (GCM) 10K type strain sequencing project: providing services to taxonomists for standard genome sequencing and annotation.</title>
        <authorList>
            <consortium name="The Broad Institute Genomics Platform"/>
            <consortium name="The Broad Institute Genome Sequencing Center for Infectious Disease"/>
            <person name="Wu L."/>
            <person name="Ma J."/>
        </authorList>
    </citation>
    <scope>NUCLEOTIDE SEQUENCE [LARGE SCALE GENOMIC DNA]</scope>
    <source>
        <strain evidence="2">CCUG 62974</strain>
    </source>
</reference>
<dbReference type="Proteomes" id="UP001597024">
    <property type="component" value="Unassembled WGS sequence"/>
</dbReference>
<accession>A0ABW3E199</accession>
<evidence type="ECO:0008006" key="3">
    <source>
        <dbReference type="Google" id="ProtNLM"/>
    </source>
</evidence>